<dbReference type="GO" id="GO:0004672">
    <property type="term" value="F:protein kinase activity"/>
    <property type="evidence" value="ECO:0007669"/>
    <property type="project" value="InterPro"/>
</dbReference>
<organism evidence="6 7">
    <name type="scientific">Mytilus edulis</name>
    <name type="common">Blue mussel</name>
    <dbReference type="NCBI Taxonomy" id="6550"/>
    <lineage>
        <taxon>Eukaryota</taxon>
        <taxon>Metazoa</taxon>
        <taxon>Spiralia</taxon>
        <taxon>Lophotrochozoa</taxon>
        <taxon>Mollusca</taxon>
        <taxon>Bivalvia</taxon>
        <taxon>Autobranchia</taxon>
        <taxon>Pteriomorphia</taxon>
        <taxon>Mytilida</taxon>
        <taxon>Mytiloidea</taxon>
        <taxon>Mytilidae</taxon>
        <taxon>Mytilinae</taxon>
        <taxon>Mytilus</taxon>
    </lineage>
</organism>
<proteinExistence type="predicted"/>
<protein>
    <recommendedName>
        <fullName evidence="5">Protein kinase domain-containing protein</fullName>
    </recommendedName>
</protein>
<evidence type="ECO:0000256" key="4">
    <source>
        <dbReference type="SAM" id="Coils"/>
    </source>
</evidence>
<dbReference type="Pfam" id="PF00069">
    <property type="entry name" value="Pkinase"/>
    <property type="match status" value="1"/>
</dbReference>
<evidence type="ECO:0000256" key="3">
    <source>
        <dbReference type="PROSITE-ProRule" id="PRU10141"/>
    </source>
</evidence>
<dbReference type="Gene3D" id="3.40.50.300">
    <property type="entry name" value="P-loop containing nucleotide triphosphate hydrolases"/>
    <property type="match status" value="1"/>
</dbReference>
<dbReference type="OrthoDB" id="5981483at2759"/>
<feature type="coiled-coil region" evidence="4">
    <location>
        <begin position="437"/>
        <end position="464"/>
    </location>
</feature>
<dbReference type="PANTHER" id="PTHR26392">
    <property type="entry name" value="MITOGEN-ACTIVATED PROTEIN KINASE KINASE KINASE 7-RELATED"/>
    <property type="match status" value="1"/>
</dbReference>
<dbReference type="SUPFAM" id="SSF52540">
    <property type="entry name" value="P-loop containing nucleoside triphosphate hydrolases"/>
    <property type="match status" value="1"/>
</dbReference>
<evidence type="ECO:0000256" key="1">
    <source>
        <dbReference type="ARBA" id="ARBA00022741"/>
    </source>
</evidence>
<dbReference type="Pfam" id="PF00350">
    <property type="entry name" value="Dynamin_N"/>
    <property type="match status" value="1"/>
</dbReference>
<dbReference type="PANTHER" id="PTHR26392:SF92">
    <property type="entry name" value="PROTEIN KINASE DOMAIN-CONTAINING PROTEIN"/>
    <property type="match status" value="1"/>
</dbReference>
<keyword evidence="2 3" id="KW-0067">ATP-binding</keyword>
<comment type="caution">
    <text evidence="6">The sequence shown here is derived from an EMBL/GenBank/DDBJ whole genome shotgun (WGS) entry which is preliminary data.</text>
</comment>
<dbReference type="AlphaFoldDB" id="A0A8S3UP67"/>
<dbReference type="PROSITE" id="PS00108">
    <property type="entry name" value="PROTEIN_KINASE_ST"/>
    <property type="match status" value="1"/>
</dbReference>
<dbReference type="GO" id="GO:0005524">
    <property type="term" value="F:ATP binding"/>
    <property type="evidence" value="ECO:0007669"/>
    <property type="project" value="UniProtKB-UniRule"/>
</dbReference>
<dbReference type="PROSITE" id="PS00107">
    <property type="entry name" value="PROTEIN_KINASE_ATP"/>
    <property type="match status" value="1"/>
</dbReference>
<keyword evidence="7" id="KW-1185">Reference proteome</keyword>
<reference evidence="6" key="1">
    <citation type="submission" date="2021-03" db="EMBL/GenBank/DDBJ databases">
        <authorList>
            <person name="Bekaert M."/>
        </authorList>
    </citation>
    <scope>NUCLEOTIDE SEQUENCE</scope>
</reference>
<dbReference type="InterPro" id="IPR017441">
    <property type="entry name" value="Protein_kinase_ATP_BS"/>
</dbReference>
<name>A0A8S3UP67_MYTED</name>
<accession>A0A8S3UP67</accession>
<evidence type="ECO:0000313" key="6">
    <source>
        <dbReference type="EMBL" id="CAG2244068.1"/>
    </source>
</evidence>
<dbReference type="InterPro" id="IPR045063">
    <property type="entry name" value="Dynamin_N"/>
</dbReference>
<keyword evidence="1 3" id="KW-0547">Nucleotide-binding</keyword>
<dbReference type="InterPro" id="IPR027417">
    <property type="entry name" value="P-loop_NTPase"/>
</dbReference>
<evidence type="ECO:0000313" key="7">
    <source>
        <dbReference type="Proteomes" id="UP000683360"/>
    </source>
</evidence>
<dbReference type="SUPFAM" id="SSF56112">
    <property type="entry name" value="Protein kinase-like (PK-like)"/>
    <property type="match status" value="1"/>
</dbReference>
<sequence>MAKKKRSLHTEGKANVLCQQNKPVFSDADFNQYIDVNYYTNKTFRLQELPKSSHSPKEAIHITTPGIVNQSQKINPSRATGPDNRQCRIEGADLVGQIIEYDGQIKQKVIQIYDHIKKFIKSKEFIGTDVEDEIKTEFGDILDNIEKQKEKVMVDECPIVIAGETSAGKSSFINLLLGKDILPSQLLSCTTTICRLRNSDTVGIAVTDEDDKKINIDVNYVDDKDFRLQLKKYVSRTSDQENYKYVDISLPLPLLKSHTLIIDTPGIGTSPELNNRLLDFLPNAMAFIYIINSSNAGGLQGDRLLKIFESQNDRVKRTRMQEFDTKTTIFVCNKWEQVPEEEEEDVMNFICSVLKDSWPNLNVEGQIYKLSVKKERDRKREGLEFTENFKRLMSGIEKLIPASLETRITRHTRWQTMIMQKILSRTISRIRLSKKTNDEKQAIKARIENQVKNIKRSIIEQASEKCASISKELYTYLNKKETTDRMFKFSVHEYPTGRYQWFIKEKAKDLILGRINAETREWCRMNMVENINVELKAILQESFSKVHSEMEEGRKELSEFEISLDKRYSFDKSTRDRNFLDDFEDTVLSWPILPIAFPLSFVITAVLTPLLIPLVIKDIIDKLDRHGYNENKQEQMQKWCLEFLKEYNQQSIQKLIEETYLDDFITRVKHLTDYVIPKRIEADEKYIHHIIEDLRNSSLISRQYRPLENRCMFILGMIMLLDMDLEFSGFKHSDEYIETHNTADTEIGRGAFSDVYSTEILIANKYKKAAVKTLRQPLEGNEESYIQLAEVHNLRRFCHTNIVELYGISYKCDKEGTKYLQIFMELCDNSLDNIILNDANRNWQPCCMFENLEECQEAFDFFITILLDICRGLLYIHNKGFVHRDLKLSNILIKDGRVKIADMGVAKEVSYILGTLTGSPTTIAPEVYRGKLYGTEADIYSLGIIMWEMWYCEAAYSTMEYNCLNMHEFADCIKEGKRPTFNTGFVPPSELKHMIETCWSPNPSVRPSAENVFVELSSLMRL</sequence>
<gene>
    <name evidence="6" type="ORF">MEDL_56141</name>
</gene>
<dbReference type="InterPro" id="IPR008271">
    <property type="entry name" value="Ser/Thr_kinase_AS"/>
</dbReference>
<evidence type="ECO:0000259" key="5">
    <source>
        <dbReference type="PROSITE" id="PS50011"/>
    </source>
</evidence>
<feature type="domain" description="Protein kinase" evidence="5">
    <location>
        <begin position="741"/>
        <end position="1020"/>
    </location>
</feature>
<keyword evidence="4" id="KW-0175">Coiled coil</keyword>
<dbReference type="PROSITE" id="PS50011">
    <property type="entry name" value="PROTEIN_KINASE_DOM"/>
    <property type="match status" value="1"/>
</dbReference>
<evidence type="ECO:0000256" key="2">
    <source>
        <dbReference type="ARBA" id="ARBA00022840"/>
    </source>
</evidence>
<dbReference type="Gene3D" id="1.10.510.10">
    <property type="entry name" value="Transferase(Phosphotransferase) domain 1"/>
    <property type="match status" value="1"/>
</dbReference>
<dbReference type="EMBL" id="CAJPWZ010002726">
    <property type="protein sequence ID" value="CAG2244068.1"/>
    <property type="molecule type" value="Genomic_DNA"/>
</dbReference>
<dbReference type="InterPro" id="IPR011009">
    <property type="entry name" value="Kinase-like_dom_sf"/>
</dbReference>
<dbReference type="Proteomes" id="UP000683360">
    <property type="component" value="Unassembled WGS sequence"/>
</dbReference>
<dbReference type="SMART" id="SM00220">
    <property type="entry name" value="S_TKc"/>
    <property type="match status" value="1"/>
</dbReference>
<feature type="binding site" evidence="3">
    <location>
        <position position="772"/>
    </location>
    <ligand>
        <name>ATP</name>
        <dbReference type="ChEBI" id="CHEBI:30616"/>
    </ligand>
</feature>
<dbReference type="InterPro" id="IPR000719">
    <property type="entry name" value="Prot_kinase_dom"/>
</dbReference>